<dbReference type="EMBL" id="SEOQ01000423">
    <property type="protein sequence ID" value="TFY63297.1"/>
    <property type="molecule type" value="Genomic_DNA"/>
</dbReference>
<feature type="region of interest" description="Disordered" evidence="1">
    <location>
        <begin position="55"/>
        <end position="90"/>
    </location>
</feature>
<dbReference type="STRING" id="205917.A0A4Y9YNR8"/>
<reference evidence="4 5" key="1">
    <citation type="submission" date="2019-02" db="EMBL/GenBank/DDBJ databases">
        <title>Genome sequencing of the rare red list fungi Dentipellis fragilis.</title>
        <authorList>
            <person name="Buettner E."/>
            <person name="Kellner H."/>
        </authorList>
    </citation>
    <scope>NUCLEOTIDE SEQUENCE [LARGE SCALE GENOMIC DNA]</scope>
    <source>
        <strain evidence="4 5">DSM 105465</strain>
    </source>
</reference>
<dbReference type="Proteomes" id="UP000298327">
    <property type="component" value="Unassembled WGS sequence"/>
</dbReference>
<feature type="compositionally biased region" description="Pro residues" evidence="1">
    <location>
        <begin position="65"/>
        <end position="83"/>
    </location>
</feature>
<organism evidence="4 5">
    <name type="scientific">Dentipellis fragilis</name>
    <dbReference type="NCBI Taxonomy" id="205917"/>
    <lineage>
        <taxon>Eukaryota</taxon>
        <taxon>Fungi</taxon>
        <taxon>Dikarya</taxon>
        <taxon>Basidiomycota</taxon>
        <taxon>Agaricomycotina</taxon>
        <taxon>Agaricomycetes</taxon>
        <taxon>Russulales</taxon>
        <taxon>Hericiaceae</taxon>
        <taxon>Dentipellis</taxon>
    </lineage>
</organism>
<gene>
    <name evidence="4" type="ORF">EVG20_g6377</name>
</gene>
<keyword evidence="5" id="KW-1185">Reference proteome</keyword>
<feature type="signal peptide" evidence="2">
    <location>
        <begin position="1"/>
        <end position="24"/>
    </location>
</feature>
<evidence type="ECO:0000256" key="1">
    <source>
        <dbReference type="SAM" id="MobiDB-lite"/>
    </source>
</evidence>
<protein>
    <recommendedName>
        <fullName evidence="3">Deoxyribonuclease NucA/NucB domain-containing protein</fullName>
    </recommendedName>
</protein>
<dbReference type="Pfam" id="PF14040">
    <property type="entry name" value="DNase_NucA_NucB"/>
    <property type="match status" value="1"/>
</dbReference>
<evidence type="ECO:0000256" key="2">
    <source>
        <dbReference type="SAM" id="SignalP"/>
    </source>
</evidence>
<dbReference type="AlphaFoldDB" id="A0A4Y9YNR8"/>
<accession>A0A4Y9YNR8</accession>
<feature type="chain" id="PRO_5021388873" description="Deoxyribonuclease NucA/NucB domain-containing protein" evidence="2">
    <location>
        <begin position="25"/>
        <end position="407"/>
    </location>
</feature>
<comment type="caution">
    <text evidence="4">The sequence shown here is derived from an EMBL/GenBank/DDBJ whole genome shotgun (WGS) entry which is preliminary data.</text>
</comment>
<evidence type="ECO:0000313" key="5">
    <source>
        <dbReference type="Proteomes" id="UP000298327"/>
    </source>
</evidence>
<name>A0A4Y9YNR8_9AGAM</name>
<keyword evidence="2" id="KW-0732">Signal</keyword>
<proteinExistence type="predicted"/>
<sequence>MARATSFATLLSLLLFLIAPSILSVSGPLAVSAAVTEPAFDVLNNGVEPVDIAARKASSAKKPAAKPPTKAPTVPAKPPPAKAPPVKASSVAPVKVTSAAPVKVTSAAPVKVTSAPVKVTSAAPVKASSAPVKVSSAASSVATSKAATVKASSSATASSASASASSTSAAACAIKRTGTAGASAAAACNTCDPCDDSCDTNVQEPSTRKRAVLPEDEPEIRTIYGNDTSPFFPGEHVRIRIVEKRANPVLEFDCSANGIPDVCQNMCYGVFCRGHPQTLTRNSANKPTCAAARKLNSCGIASPNRCSAKHSPPFAAGNSCDEYPFASTLEGQQAGTGGRPSAVTRCVVARHNSVQGGKISGIYNKVPQQGQFDIEFDFGNGAAGTGYCAANAATTTCATLTGSQQNN</sequence>
<evidence type="ECO:0000259" key="3">
    <source>
        <dbReference type="Pfam" id="PF14040"/>
    </source>
</evidence>
<feature type="domain" description="Deoxyribonuclease NucA/NucB" evidence="3">
    <location>
        <begin position="266"/>
        <end position="374"/>
    </location>
</feature>
<evidence type="ECO:0000313" key="4">
    <source>
        <dbReference type="EMBL" id="TFY63297.1"/>
    </source>
</evidence>
<dbReference type="InterPro" id="IPR029476">
    <property type="entry name" value="DNase_NucA_NucB"/>
</dbReference>
<dbReference type="OrthoDB" id="2748312at2759"/>